<feature type="domain" description="DAGKc" evidence="2">
    <location>
        <begin position="22"/>
        <end position="160"/>
    </location>
</feature>
<keyword evidence="4" id="KW-1185">Reference proteome</keyword>
<name>A0A2T4TYL6_9BACT</name>
<dbReference type="RefSeq" id="WP_107561925.1">
    <property type="nucleotide sequence ID" value="NZ_NVQC01000017.1"/>
</dbReference>
<evidence type="ECO:0000313" key="4">
    <source>
        <dbReference type="Proteomes" id="UP000241436"/>
    </source>
</evidence>
<evidence type="ECO:0000313" key="3">
    <source>
        <dbReference type="EMBL" id="PTL36178.1"/>
    </source>
</evidence>
<accession>A0A2T4TYL6</accession>
<reference evidence="3 4" key="1">
    <citation type="submission" date="2017-09" db="EMBL/GenBank/DDBJ databases">
        <title>Bloom of a denitrifying methanotroph, Candidatus Methylomirabilis limnetica, in a deep stratified lake.</title>
        <authorList>
            <person name="Graf J.S."/>
            <person name="Marchant H.K."/>
            <person name="Tienken D."/>
            <person name="Hach P.F."/>
            <person name="Brand A."/>
            <person name="Schubert C.J."/>
            <person name="Kuypers M.M."/>
            <person name="Milucka J."/>
        </authorList>
    </citation>
    <scope>NUCLEOTIDE SEQUENCE [LARGE SCALE GENOMIC DNA]</scope>
    <source>
        <strain evidence="3 4">Zug</strain>
    </source>
</reference>
<dbReference type="InterPro" id="IPR016064">
    <property type="entry name" value="NAD/diacylglycerol_kinase_sf"/>
</dbReference>
<dbReference type="PROSITE" id="PS50146">
    <property type="entry name" value="DAGK"/>
    <property type="match status" value="1"/>
</dbReference>
<evidence type="ECO:0000259" key="2">
    <source>
        <dbReference type="PROSITE" id="PS50146"/>
    </source>
</evidence>
<dbReference type="Proteomes" id="UP000241436">
    <property type="component" value="Unassembled WGS sequence"/>
</dbReference>
<dbReference type="InterPro" id="IPR017438">
    <property type="entry name" value="ATP-NAD_kinase_N"/>
</dbReference>
<feature type="region of interest" description="Disordered" evidence="1">
    <location>
        <begin position="1"/>
        <end position="23"/>
    </location>
</feature>
<dbReference type="Gene3D" id="3.40.50.10330">
    <property type="entry name" value="Probable inorganic polyphosphate/atp-NAD kinase, domain 1"/>
    <property type="match status" value="1"/>
</dbReference>
<dbReference type="GO" id="GO:0016301">
    <property type="term" value="F:kinase activity"/>
    <property type="evidence" value="ECO:0007669"/>
    <property type="project" value="InterPro"/>
</dbReference>
<dbReference type="SUPFAM" id="SSF111331">
    <property type="entry name" value="NAD kinase/diacylglycerol kinase-like"/>
    <property type="match status" value="1"/>
</dbReference>
<dbReference type="EMBL" id="NVQC01000017">
    <property type="protein sequence ID" value="PTL36178.1"/>
    <property type="molecule type" value="Genomic_DNA"/>
</dbReference>
<reference evidence="4" key="2">
    <citation type="journal article" date="2018" name="Environ. Microbiol.">
        <title>Bloom of a denitrifying methanotroph, 'Candidatus Methylomirabilis limnetica', in a deep stratified lake.</title>
        <authorList>
            <person name="Graf J.S."/>
            <person name="Mayr M.J."/>
            <person name="Marchant H.K."/>
            <person name="Tienken D."/>
            <person name="Hach P.F."/>
            <person name="Brand A."/>
            <person name="Schubert C.J."/>
            <person name="Kuypers M.M."/>
            <person name="Milucka J."/>
        </authorList>
    </citation>
    <scope>NUCLEOTIDE SEQUENCE [LARGE SCALE GENOMIC DNA]</scope>
    <source>
        <strain evidence="4">Zug</strain>
    </source>
</reference>
<organism evidence="3 4">
    <name type="scientific">Candidatus Methylomirabilis limnetica</name>
    <dbReference type="NCBI Taxonomy" id="2033718"/>
    <lineage>
        <taxon>Bacteria</taxon>
        <taxon>Candidatus Methylomirabilota</taxon>
        <taxon>Candidatus Methylomirabilia</taxon>
        <taxon>Candidatus Methylomirabilales</taxon>
        <taxon>Candidatus Methylomirabilaceae</taxon>
        <taxon>Candidatus Methylomirabilis</taxon>
    </lineage>
</organism>
<dbReference type="InterPro" id="IPR001206">
    <property type="entry name" value="Diacylglycerol_kinase_cat_dom"/>
</dbReference>
<dbReference type="Pfam" id="PF00781">
    <property type="entry name" value="DAGK_cat"/>
    <property type="match status" value="1"/>
</dbReference>
<gene>
    <name evidence="3" type="ORF">CLG94_05830</name>
</gene>
<sequence length="343" mass="36822">MPMLAKNDVGSTPCAPNPWDTSRPRRLGILINPQSGANRHSLQAILRILDRYKPAIHRLVRGPKDVAGALTDMAAQQVEVLAVCGGDGTVHAMLTALFPTSPFAVRPLVVLIAGGTTNMTAADVGMGGKPVRALERLLAWSEGRGPSGQLVRRAILRVDCGPGSAPQFGMFFSAAGIVQVTRVRRATRRQAGSKLMRGGLGTAVTVGRYLLGLAMGRRVVEPTPIAVRLDGQSCGTHNYLALFITTLVRLNPGIRPYWGEGDGPLRYTAVAYEHQDLLLAAPSFFHGRPNRYLTPESGYTSRNIHEAVLQLKAKCALDGQILAGESPRVLTVTHGGEIDFVRL</sequence>
<dbReference type="AlphaFoldDB" id="A0A2T4TYL6"/>
<comment type="caution">
    <text evidence="3">The sequence shown here is derived from an EMBL/GenBank/DDBJ whole genome shotgun (WGS) entry which is preliminary data.</text>
</comment>
<protein>
    <recommendedName>
        <fullName evidence="2">DAGKc domain-containing protein</fullName>
    </recommendedName>
</protein>
<dbReference type="OrthoDB" id="9815110at2"/>
<evidence type="ECO:0000256" key="1">
    <source>
        <dbReference type="SAM" id="MobiDB-lite"/>
    </source>
</evidence>
<proteinExistence type="predicted"/>